<dbReference type="GO" id="GO:0005886">
    <property type="term" value="C:plasma membrane"/>
    <property type="evidence" value="ECO:0007669"/>
    <property type="project" value="TreeGrafter"/>
</dbReference>
<dbReference type="PANTHER" id="PTHR30050">
    <property type="entry name" value="CHROMOSOMAL REPLICATION INITIATOR PROTEIN DNAA"/>
    <property type="match status" value="1"/>
</dbReference>
<protein>
    <submittedName>
        <fullName evidence="2">DnaA regulatory inactivator Hda</fullName>
    </submittedName>
</protein>
<dbReference type="GO" id="GO:0006270">
    <property type="term" value="P:DNA replication initiation"/>
    <property type="evidence" value="ECO:0007669"/>
    <property type="project" value="TreeGrafter"/>
</dbReference>
<feature type="domain" description="Hda lid" evidence="1">
    <location>
        <begin position="186"/>
        <end position="249"/>
    </location>
</feature>
<reference evidence="2" key="1">
    <citation type="submission" date="2019-12" db="EMBL/GenBank/DDBJ databases">
        <authorList>
            <person name="Cremers G."/>
        </authorList>
    </citation>
    <scope>NUCLEOTIDE SEQUENCE</scope>
    <source>
        <strain evidence="2">Vvax</strain>
    </source>
</reference>
<gene>
    <name evidence="2" type="primary">hda</name>
    <name evidence="2" type="ORF">VVAX_02107</name>
</gene>
<sequence length="252" mass="27502">MVAGPIEFLTILRALAAPSMNLSGMKQLALDIGIATGPSFDAFFAGPNEAALRHLQVWVGGAGSPALHSPVPTYLWGDGGSGKTHLLESVRVALREQGASVGWLHAGLLEPPEFDERWGAVLLDDVHLYTAVQQHAAFNWFVNAQTLQRGVVAAGALPPADLPLREDLRTRLGWGHVFHLQVLSESERRAVLRQAADARGVMLSDDVLDYMLHRFSRDLGSLMELLTQLDGYALQTQRAITIPLIRSMLENE</sequence>
<dbReference type="InterPro" id="IPR027417">
    <property type="entry name" value="P-loop_NTPase"/>
</dbReference>
<dbReference type="Gene3D" id="1.10.8.60">
    <property type="match status" value="1"/>
</dbReference>
<dbReference type="NCBIfam" id="TIGR03420">
    <property type="entry name" value="DnaA_homol_Hda"/>
    <property type="match status" value="1"/>
</dbReference>
<dbReference type="SUPFAM" id="SSF52540">
    <property type="entry name" value="P-loop containing nucleoside triphosphate hydrolases"/>
    <property type="match status" value="1"/>
</dbReference>
<evidence type="ECO:0000313" key="2">
    <source>
        <dbReference type="EMBL" id="CAA2103139.1"/>
    </source>
</evidence>
<organism evidence="2">
    <name type="scientific">Variovorax paradoxus</name>
    <dbReference type="NCBI Taxonomy" id="34073"/>
    <lineage>
        <taxon>Bacteria</taxon>
        <taxon>Pseudomonadati</taxon>
        <taxon>Pseudomonadota</taxon>
        <taxon>Betaproteobacteria</taxon>
        <taxon>Burkholderiales</taxon>
        <taxon>Comamonadaceae</taxon>
        <taxon>Variovorax</taxon>
    </lineage>
</organism>
<dbReference type="InterPro" id="IPR055199">
    <property type="entry name" value="Hda_lid"/>
</dbReference>
<dbReference type="EMBL" id="LR743507">
    <property type="protein sequence ID" value="CAA2103139.1"/>
    <property type="molecule type" value="Genomic_DNA"/>
</dbReference>
<dbReference type="AlphaFoldDB" id="A0A679J3S1"/>
<dbReference type="PANTHER" id="PTHR30050:SF5">
    <property type="entry name" value="DNAA REGULATORY INACTIVATOR HDA"/>
    <property type="match status" value="1"/>
</dbReference>
<proteinExistence type="predicted"/>
<dbReference type="InterPro" id="IPR017788">
    <property type="entry name" value="Hda"/>
</dbReference>
<evidence type="ECO:0000259" key="1">
    <source>
        <dbReference type="Pfam" id="PF22688"/>
    </source>
</evidence>
<dbReference type="Pfam" id="PF22688">
    <property type="entry name" value="Hda_lid"/>
    <property type="match status" value="1"/>
</dbReference>
<dbReference type="GO" id="GO:0032297">
    <property type="term" value="P:negative regulation of DNA-templated DNA replication initiation"/>
    <property type="evidence" value="ECO:0007669"/>
    <property type="project" value="InterPro"/>
</dbReference>
<name>A0A679J3S1_VARPD</name>
<dbReference type="GO" id="GO:0003688">
    <property type="term" value="F:DNA replication origin binding"/>
    <property type="evidence" value="ECO:0007669"/>
    <property type="project" value="TreeGrafter"/>
</dbReference>
<dbReference type="Gene3D" id="3.40.50.300">
    <property type="entry name" value="P-loop containing nucleotide triphosphate hydrolases"/>
    <property type="match status" value="1"/>
</dbReference>
<accession>A0A679J3S1</accession>